<protein>
    <submittedName>
        <fullName evidence="1">Uncharacterized protein</fullName>
    </submittedName>
</protein>
<proteinExistence type="predicted"/>
<reference evidence="2" key="1">
    <citation type="submission" date="2015-01" db="EMBL/GenBank/DDBJ databases">
        <authorList>
            <person name="Manzoor Shahid"/>
            <person name="Zubair Saima"/>
        </authorList>
    </citation>
    <scope>NUCLEOTIDE SEQUENCE [LARGE SCALE GENOMIC DNA]</scope>
    <source>
        <strain evidence="2">V1</strain>
    </source>
</reference>
<evidence type="ECO:0000313" key="2">
    <source>
        <dbReference type="Proteomes" id="UP000042527"/>
    </source>
</evidence>
<dbReference type="Proteomes" id="UP000042527">
    <property type="component" value="Unassembled WGS sequence"/>
</dbReference>
<dbReference type="AlphaFoldDB" id="A0A0B7GZF4"/>
<dbReference type="EMBL" id="CDNC01000019">
    <property type="protein sequence ID" value="CEM62036.1"/>
    <property type="molecule type" value="Genomic_DNA"/>
</dbReference>
<sequence>MASGVQVGNIVYAKGMVMEIVPPIAVVQEATYGREGITLLVFRRRGGTIGMDSPVFSLKL</sequence>
<accession>A0A0B7GZF4</accession>
<keyword evidence="2" id="KW-1185">Reference proteome</keyword>
<name>A0A0B7GZF4_TREPH</name>
<organism evidence="1 2">
    <name type="scientific">Treponema phagedenis</name>
    <dbReference type="NCBI Taxonomy" id="162"/>
    <lineage>
        <taxon>Bacteria</taxon>
        <taxon>Pseudomonadati</taxon>
        <taxon>Spirochaetota</taxon>
        <taxon>Spirochaetia</taxon>
        <taxon>Spirochaetales</taxon>
        <taxon>Treponemataceae</taxon>
        <taxon>Treponema</taxon>
    </lineage>
</organism>
<gene>
    <name evidence="1" type="ORF">TPHV1_260025</name>
</gene>
<evidence type="ECO:0000313" key="1">
    <source>
        <dbReference type="EMBL" id="CEM62036.1"/>
    </source>
</evidence>